<keyword evidence="4 7" id="KW-0238">DNA-binding</keyword>
<feature type="domain" description="Response regulatory" evidence="8">
    <location>
        <begin position="2"/>
        <end position="116"/>
    </location>
</feature>
<dbReference type="InterPro" id="IPR001789">
    <property type="entry name" value="Sig_transdc_resp-reg_receiver"/>
</dbReference>
<keyword evidence="2" id="KW-0902">Two-component regulatory system</keyword>
<keyword evidence="5" id="KW-0804">Transcription</keyword>
<dbReference type="SUPFAM" id="SSF52172">
    <property type="entry name" value="CheY-like"/>
    <property type="match status" value="1"/>
</dbReference>
<accession>A0ABR4XNP5</accession>
<dbReference type="PANTHER" id="PTHR48111">
    <property type="entry name" value="REGULATOR OF RPOS"/>
    <property type="match status" value="1"/>
</dbReference>
<dbReference type="Gene3D" id="1.10.10.10">
    <property type="entry name" value="Winged helix-like DNA-binding domain superfamily/Winged helix DNA-binding domain"/>
    <property type="match status" value="1"/>
</dbReference>
<comment type="caution">
    <text evidence="10">The sequence shown here is derived from an EMBL/GenBank/DDBJ whole genome shotgun (WGS) entry which is preliminary data.</text>
</comment>
<dbReference type="CDD" id="cd00383">
    <property type="entry name" value="trans_reg_C"/>
    <property type="match status" value="1"/>
</dbReference>
<dbReference type="Gene3D" id="3.40.50.2300">
    <property type="match status" value="1"/>
</dbReference>
<feature type="modified residue" description="4-aspartylphosphate" evidence="6">
    <location>
        <position position="51"/>
    </location>
</feature>
<evidence type="ECO:0000313" key="11">
    <source>
        <dbReference type="Proteomes" id="UP000030101"/>
    </source>
</evidence>
<dbReference type="Pfam" id="PF00072">
    <property type="entry name" value="Response_reg"/>
    <property type="match status" value="1"/>
</dbReference>
<dbReference type="Gene3D" id="6.10.250.690">
    <property type="match status" value="1"/>
</dbReference>
<keyword evidence="11" id="KW-1185">Reference proteome</keyword>
<dbReference type="Pfam" id="PF00486">
    <property type="entry name" value="Trans_reg_C"/>
    <property type="match status" value="1"/>
</dbReference>
<gene>
    <name evidence="10" type="ORF">HQ43_01980</name>
</gene>
<dbReference type="EMBL" id="JQZV01000003">
    <property type="protein sequence ID" value="KGN93425.1"/>
    <property type="molecule type" value="Genomic_DNA"/>
</dbReference>
<proteinExistence type="predicted"/>
<dbReference type="PANTHER" id="PTHR48111:SF22">
    <property type="entry name" value="REGULATOR OF RPOS"/>
    <property type="match status" value="1"/>
</dbReference>
<dbReference type="InterPro" id="IPR039420">
    <property type="entry name" value="WalR-like"/>
</dbReference>
<dbReference type="RefSeq" id="WP_036788902.1">
    <property type="nucleotide sequence ID" value="NZ_JQZV01000003.1"/>
</dbReference>
<dbReference type="SMART" id="SM00862">
    <property type="entry name" value="Trans_reg_C"/>
    <property type="match status" value="1"/>
</dbReference>
<sequence>MKILIVEDEPQLQELIAETLTKERYIVEIAKTLSEAREKIGLYSYDGVLLDLMLPDGSGLTLLEEMKQAKRQERIIIISARDAVEDKVKGLELGADDYLSKPFHLIELSARLRSVIRRNQSGDLSISLGNVEIFPDKFSVTVSDNRLELNRKEYDILLYFANRVDRLVRKELLAEAVWGDNIDQVDNFDFIYTQIKNLRKKLQDSNANIKIKSVYGIGYKMVME</sequence>
<dbReference type="PROSITE" id="PS51755">
    <property type="entry name" value="OMPR_PHOB"/>
    <property type="match status" value="1"/>
</dbReference>
<evidence type="ECO:0000259" key="8">
    <source>
        <dbReference type="PROSITE" id="PS50110"/>
    </source>
</evidence>
<organism evidence="10 11">
    <name type="scientific">Porphyromonas canoris</name>
    <dbReference type="NCBI Taxonomy" id="36875"/>
    <lineage>
        <taxon>Bacteria</taxon>
        <taxon>Pseudomonadati</taxon>
        <taxon>Bacteroidota</taxon>
        <taxon>Bacteroidia</taxon>
        <taxon>Bacteroidales</taxon>
        <taxon>Porphyromonadaceae</taxon>
        <taxon>Porphyromonas</taxon>
    </lineage>
</organism>
<evidence type="ECO:0000256" key="3">
    <source>
        <dbReference type="ARBA" id="ARBA00023015"/>
    </source>
</evidence>
<evidence type="ECO:0000256" key="1">
    <source>
        <dbReference type="ARBA" id="ARBA00022553"/>
    </source>
</evidence>
<dbReference type="InterPro" id="IPR011006">
    <property type="entry name" value="CheY-like_superfamily"/>
</dbReference>
<feature type="domain" description="OmpR/PhoB-type" evidence="9">
    <location>
        <begin position="123"/>
        <end position="223"/>
    </location>
</feature>
<keyword evidence="3" id="KW-0805">Transcription regulation</keyword>
<dbReference type="Proteomes" id="UP000030101">
    <property type="component" value="Unassembled WGS sequence"/>
</dbReference>
<dbReference type="SMART" id="SM00448">
    <property type="entry name" value="REC"/>
    <property type="match status" value="1"/>
</dbReference>
<dbReference type="PROSITE" id="PS50110">
    <property type="entry name" value="RESPONSE_REGULATORY"/>
    <property type="match status" value="1"/>
</dbReference>
<evidence type="ECO:0000313" key="10">
    <source>
        <dbReference type="EMBL" id="KGN93425.1"/>
    </source>
</evidence>
<evidence type="ECO:0000259" key="9">
    <source>
        <dbReference type="PROSITE" id="PS51755"/>
    </source>
</evidence>
<evidence type="ECO:0000256" key="5">
    <source>
        <dbReference type="ARBA" id="ARBA00023163"/>
    </source>
</evidence>
<evidence type="ECO:0000256" key="2">
    <source>
        <dbReference type="ARBA" id="ARBA00023012"/>
    </source>
</evidence>
<dbReference type="SUPFAM" id="SSF46894">
    <property type="entry name" value="C-terminal effector domain of the bipartite response regulators"/>
    <property type="match status" value="1"/>
</dbReference>
<feature type="DNA-binding region" description="OmpR/PhoB-type" evidence="7">
    <location>
        <begin position="123"/>
        <end position="223"/>
    </location>
</feature>
<dbReference type="InterPro" id="IPR036388">
    <property type="entry name" value="WH-like_DNA-bd_sf"/>
</dbReference>
<keyword evidence="1 6" id="KW-0597">Phosphoprotein</keyword>
<evidence type="ECO:0000256" key="4">
    <source>
        <dbReference type="ARBA" id="ARBA00023125"/>
    </source>
</evidence>
<protein>
    <submittedName>
        <fullName evidence="10">Transcriptional regulator</fullName>
    </submittedName>
</protein>
<evidence type="ECO:0000256" key="7">
    <source>
        <dbReference type="PROSITE-ProRule" id="PRU01091"/>
    </source>
</evidence>
<evidence type="ECO:0000256" key="6">
    <source>
        <dbReference type="PROSITE-ProRule" id="PRU00169"/>
    </source>
</evidence>
<name>A0ABR4XNP5_9PORP</name>
<dbReference type="CDD" id="cd17624">
    <property type="entry name" value="REC_OmpR_PmrA-like"/>
    <property type="match status" value="1"/>
</dbReference>
<dbReference type="InterPro" id="IPR001867">
    <property type="entry name" value="OmpR/PhoB-type_DNA-bd"/>
</dbReference>
<dbReference type="InterPro" id="IPR016032">
    <property type="entry name" value="Sig_transdc_resp-reg_C-effctor"/>
</dbReference>
<reference evidence="10 11" key="1">
    <citation type="submission" date="2014-08" db="EMBL/GenBank/DDBJ databases">
        <title>Porphyromonas canoris strain:OH2762 Genome sequencing.</title>
        <authorList>
            <person name="Wallis C."/>
            <person name="Deusch O."/>
            <person name="O'Flynn C."/>
            <person name="Davis I."/>
            <person name="Jospin G."/>
            <person name="Darling A.E."/>
            <person name="Coil D.A."/>
            <person name="Alexiev A."/>
            <person name="Horsfall A."/>
            <person name="Kirkwood N."/>
            <person name="Harris S."/>
            <person name="Eisen J.A."/>
        </authorList>
    </citation>
    <scope>NUCLEOTIDE SEQUENCE [LARGE SCALE GENOMIC DNA]</scope>
    <source>
        <strain evidence="11">COT-108 OH2762</strain>
    </source>
</reference>